<dbReference type="AlphaFoldDB" id="A0A7K0CZ39"/>
<accession>A0A7K0CZ39</accession>
<comment type="caution">
    <text evidence="2">The sequence shown here is derived from an EMBL/GenBank/DDBJ whole genome shotgun (WGS) entry which is preliminary data.</text>
</comment>
<feature type="transmembrane region" description="Helical" evidence="1">
    <location>
        <begin position="73"/>
        <end position="91"/>
    </location>
</feature>
<reference evidence="2 3" key="1">
    <citation type="submission" date="2019-10" db="EMBL/GenBank/DDBJ databases">
        <title>Nocardia macrotermitis sp. nov. and Nocardia aurantia sp. nov., isolated from the gut of fungus growing-termite Macrotermes natalensis.</title>
        <authorList>
            <person name="Benndorf R."/>
            <person name="Schwitalla J."/>
            <person name="Martin K."/>
            <person name="De Beer W."/>
            <person name="Kaster A.-K."/>
            <person name="Vollmers J."/>
            <person name="Poulsen M."/>
            <person name="Beemelmanns C."/>
        </authorList>
    </citation>
    <scope>NUCLEOTIDE SEQUENCE [LARGE SCALE GENOMIC DNA]</scope>
    <source>
        <strain evidence="2 3">RB20</strain>
    </source>
</reference>
<feature type="transmembrane region" description="Helical" evidence="1">
    <location>
        <begin position="103"/>
        <end position="119"/>
    </location>
</feature>
<organism evidence="2 3">
    <name type="scientific">Nocardia macrotermitis</name>
    <dbReference type="NCBI Taxonomy" id="2585198"/>
    <lineage>
        <taxon>Bacteria</taxon>
        <taxon>Bacillati</taxon>
        <taxon>Actinomycetota</taxon>
        <taxon>Actinomycetes</taxon>
        <taxon>Mycobacteriales</taxon>
        <taxon>Nocardiaceae</taxon>
        <taxon>Nocardia</taxon>
    </lineage>
</organism>
<feature type="transmembrane region" description="Helical" evidence="1">
    <location>
        <begin position="160"/>
        <end position="180"/>
    </location>
</feature>
<evidence type="ECO:0008006" key="4">
    <source>
        <dbReference type="Google" id="ProtNLM"/>
    </source>
</evidence>
<keyword evidence="1" id="KW-0812">Transmembrane</keyword>
<feature type="transmembrane region" description="Helical" evidence="1">
    <location>
        <begin position="186"/>
        <end position="208"/>
    </location>
</feature>
<protein>
    <recommendedName>
        <fullName evidence="4">Intracellular septation protein A</fullName>
    </recommendedName>
</protein>
<evidence type="ECO:0000313" key="3">
    <source>
        <dbReference type="Proteomes" id="UP000438448"/>
    </source>
</evidence>
<dbReference type="Proteomes" id="UP000438448">
    <property type="component" value="Unassembled WGS sequence"/>
</dbReference>
<keyword evidence="1" id="KW-1133">Transmembrane helix</keyword>
<feature type="transmembrane region" description="Helical" evidence="1">
    <location>
        <begin position="46"/>
        <end position="66"/>
    </location>
</feature>
<name>A0A7K0CZ39_9NOCA</name>
<dbReference type="EMBL" id="WEGK01000002">
    <property type="protein sequence ID" value="MQY17924.1"/>
    <property type="molecule type" value="Genomic_DNA"/>
</dbReference>
<keyword evidence="3" id="KW-1185">Reference proteome</keyword>
<feature type="transmembrane region" description="Helical" evidence="1">
    <location>
        <begin position="12"/>
        <end position="34"/>
    </location>
</feature>
<sequence>MPTPSPASGRSRALALALNWLPTLLFSMVLPFLTYSQLVSHHWSQVSALMVSGLWPLAELLVMFAIRRHLDELTLFILIFMVLGVVSYVAFNSPRMLLVKDSALTGLFGVVMLASLAAPRPLMFYWGRKFATDGSSAKVVEWNALWQYPGFRHAQRVMTVAWGLAFLGEAVLRVVLTYVVSVRTMVAINGILPVVVILLCVGWTTFYAQWSRRRNTAQTTPPAVVTGGVDADGSMVAVEGEMRIR</sequence>
<keyword evidence="1" id="KW-0472">Membrane</keyword>
<gene>
    <name evidence="2" type="ORF">NRB20_09910</name>
</gene>
<evidence type="ECO:0000256" key="1">
    <source>
        <dbReference type="SAM" id="Phobius"/>
    </source>
</evidence>
<dbReference type="RefSeq" id="WP_194289729.1">
    <property type="nucleotide sequence ID" value="NZ_WEGK01000002.1"/>
</dbReference>
<dbReference type="NCBIfam" id="NF041646">
    <property type="entry name" value="VC0807_fam"/>
    <property type="match status" value="1"/>
</dbReference>
<evidence type="ECO:0000313" key="2">
    <source>
        <dbReference type="EMBL" id="MQY17924.1"/>
    </source>
</evidence>
<proteinExistence type="predicted"/>